<protein>
    <submittedName>
        <fullName evidence="1">Uncharacterized protein</fullName>
    </submittedName>
</protein>
<sequence>MRKCFGSTARTHDLFRDIKKSYPNDTIRYYAWSPSLLVPSESTRLIDLSIQLTLLGLPTDSAIYSLSIYAAGAAVSVKEDTLLA</sequence>
<dbReference type="AlphaFoldDB" id="A0A7K1S5N3"/>
<keyword evidence="2" id="KW-1185">Reference proteome</keyword>
<evidence type="ECO:0000313" key="1">
    <source>
        <dbReference type="EMBL" id="MVM29055.1"/>
    </source>
</evidence>
<comment type="caution">
    <text evidence="1">The sequence shown here is derived from an EMBL/GenBank/DDBJ whole genome shotgun (WGS) entry which is preliminary data.</text>
</comment>
<name>A0A7K1S5N3_9BACT</name>
<organism evidence="1 2">
    <name type="scientific">Spirosoma arboris</name>
    <dbReference type="NCBI Taxonomy" id="2682092"/>
    <lineage>
        <taxon>Bacteria</taxon>
        <taxon>Pseudomonadati</taxon>
        <taxon>Bacteroidota</taxon>
        <taxon>Cytophagia</taxon>
        <taxon>Cytophagales</taxon>
        <taxon>Cytophagaceae</taxon>
        <taxon>Spirosoma</taxon>
    </lineage>
</organism>
<accession>A0A7K1S5N3</accession>
<evidence type="ECO:0000313" key="2">
    <source>
        <dbReference type="Proteomes" id="UP000436006"/>
    </source>
</evidence>
<dbReference type="Proteomes" id="UP000436006">
    <property type="component" value="Unassembled WGS sequence"/>
</dbReference>
<dbReference type="EMBL" id="WPIN01000001">
    <property type="protein sequence ID" value="MVM29055.1"/>
    <property type="molecule type" value="Genomic_DNA"/>
</dbReference>
<gene>
    <name evidence="1" type="ORF">GO755_03355</name>
</gene>
<proteinExistence type="predicted"/>
<reference evidence="1 2" key="1">
    <citation type="submission" date="2019-12" db="EMBL/GenBank/DDBJ databases">
        <title>Spirosoma sp. HMF4905 genome sequencing and assembly.</title>
        <authorList>
            <person name="Kang H."/>
            <person name="Cha I."/>
            <person name="Kim H."/>
            <person name="Joh K."/>
        </authorList>
    </citation>
    <scope>NUCLEOTIDE SEQUENCE [LARGE SCALE GENOMIC DNA]</scope>
    <source>
        <strain evidence="1 2">HMF4905</strain>
    </source>
</reference>
<dbReference type="RefSeq" id="WP_157583135.1">
    <property type="nucleotide sequence ID" value="NZ_WPIN01000001.1"/>
</dbReference>